<dbReference type="SUPFAM" id="SSF46934">
    <property type="entry name" value="UBA-like"/>
    <property type="match status" value="1"/>
</dbReference>
<dbReference type="InterPro" id="IPR015940">
    <property type="entry name" value="UBA"/>
</dbReference>
<feature type="domain" description="UBA" evidence="3">
    <location>
        <begin position="555"/>
        <end position="598"/>
    </location>
</feature>
<dbReference type="PROSITE" id="PS50030">
    <property type="entry name" value="UBA"/>
    <property type="match status" value="1"/>
</dbReference>
<keyword evidence="1" id="KW-0175">Coiled coil</keyword>
<feature type="non-terminal residue" evidence="4">
    <location>
        <position position="1"/>
    </location>
</feature>
<feature type="coiled-coil region" evidence="1">
    <location>
        <begin position="230"/>
        <end position="264"/>
    </location>
</feature>
<dbReference type="AlphaFoldDB" id="A0A0B7AMA7"/>
<accession>A0A0B7AMA7</accession>
<name>A0A0B7AMA7_9EUPU</name>
<feature type="region of interest" description="Disordered" evidence="2">
    <location>
        <begin position="504"/>
        <end position="546"/>
    </location>
</feature>
<gene>
    <name evidence="4" type="primary">ORF130018</name>
</gene>
<dbReference type="EMBL" id="HACG01035314">
    <property type="protein sequence ID" value="CEK82179.1"/>
    <property type="molecule type" value="Transcribed_RNA"/>
</dbReference>
<dbReference type="InterPro" id="IPR009060">
    <property type="entry name" value="UBA-like_sf"/>
</dbReference>
<evidence type="ECO:0000259" key="3">
    <source>
        <dbReference type="PROSITE" id="PS50030"/>
    </source>
</evidence>
<feature type="region of interest" description="Disordered" evidence="2">
    <location>
        <begin position="1"/>
        <end position="24"/>
    </location>
</feature>
<feature type="compositionally biased region" description="Basic and acidic residues" evidence="2">
    <location>
        <begin position="506"/>
        <end position="517"/>
    </location>
</feature>
<organism evidence="4">
    <name type="scientific">Arion vulgaris</name>
    <dbReference type="NCBI Taxonomy" id="1028688"/>
    <lineage>
        <taxon>Eukaryota</taxon>
        <taxon>Metazoa</taxon>
        <taxon>Spiralia</taxon>
        <taxon>Lophotrochozoa</taxon>
        <taxon>Mollusca</taxon>
        <taxon>Gastropoda</taxon>
        <taxon>Heterobranchia</taxon>
        <taxon>Euthyneura</taxon>
        <taxon>Panpulmonata</taxon>
        <taxon>Eupulmonata</taxon>
        <taxon>Stylommatophora</taxon>
        <taxon>Helicina</taxon>
        <taxon>Arionoidea</taxon>
        <taxon>Arionidae</taxon>
        <taxon>Arion</taxon>
    </lineage>
</organism>
<evidence type="ECO:0000256" key="1">
    <source>
        <dbReference type="SAM" id="Coils"/>
    </source>
</evidence>
<dbReference type="CDD" id="cd14319">
    <property type="entry name" value="UBA_NBR1"/>
    <property type="match status" value="1"/>
</dbReference>
<evidence type="ECO:0000256" key="2">
    <source>
        <dbReference type="SAM" id="MobiDB-lite"/>
    </source>
</evidence>
<sequence length="613" mass="68573">DDDEDDQGNSSSFEDMGSEWSDDFCVIEPPEAPVDRSEYVALVSDVEEEEETSTEKVTESLAETVVENLAEKLAEDRVEVEVENLAEEIVEVYCDAVRNTMEAETIDPKNETLEVEKETLLSISSSGLVDAGEVNSIKKEEAEEEKIVDIEEKGCEKNKDTSKQENEKKVEKVTAKYPFGAVSVDGLVHTMNEEEKTRFAQLLRAEMDKEYEWELKRRAFELETELKLQKEKEFQLILEAKERAAALENERLEWAAQKNKEEERLCNISRQTSLSSVSSVSDDGFNWNKKDADCQTVPEPLSPAGQVIQNVASGVSRAATTAFYTAKDVFYSLQAKQTEWKNSSYNCKPPHSDYKLAKNPLQQATEHTDGLKAVNSPLLLSTASAEVNTINMAVQSNDLVGNVEASTNPVECHETGDGSRQTTDILQCPETTPNLKPAKVAHPRPTNCWIPPKSSFKFPTSTWTPPKDDYIPPTSTWTSPKHEFIPPNIEWITAGQSVKTNATGADADKMKEGKGTESESTTAASEPQEPSRRPSITASSQKAPPFTTLEIADTALRREILGMQRLIEMGFANREKNRQLLNKFDNDLEKVVQSLLQEESETDDDSHWAFNRH</sequence>
<evidence type="ECO:0000313" key="4">
    <source>
        <dbReference type="EMBL" id="CEK82179.1"/>
    </source>
</evidence>
<dbReference type="Gene3D" id="1.10.8.10">
    <property type="entry name" value="DNA helicase RuvA subunit, C-terminal domain"/>
    <property type="match status" value="1"/>
</dbReference>
<protein>
    <recommendedName>
        <fullName evidence="3">UBA domain-containing protein</fullName>
    </recommendedName>
</protein>
<proteinExistence type="predicted"/>
<reference evidence="4" key="1">
    <citation type="submission" date="2014-12" db="EMBL/GenBank/DDBJ databases">
        <title>Insight into the proteome of Arion vulgaris.</title>
        <authorList>
            <person name="Aradska J."/>
            <person name="Bulat T."/>
            <person name="Smidak R."/>
            <person name="Sarate P."/>
            <person name="Gangsoo J."/>
            <person name="Sialana F."/>
            <person name="Bilban M."/>
            <person name="Lubec G."/>
        </authorList>
    </citation>
    <scope>NUCLEOTIDE SEQUENCE</scope>
    <source>
        <tissue evidence="4">Skin</tissue>
    </source>
</reference>